<protein>
    <submittedName>
        <fullName evidence="1">Uncharacterized protein</fullName>
    </submittedName>
</protein>
<accession>R0LRB7</accession>
<gene>
    <name evidence="1" type="ORF">Anapl_15482</name>
</gene>
<dbReference type="EMBL" id="KB742909">
    <property type="protein sequence ID" value="EOB02943.1"/>
    <property type="molecule type" value="Genomic_DNA"/>
</dbReference>
<proteinExistence type="predicted"/>
<reference evidence="2" key="1">
    <citation type="journal article" date="2013" name="Nat. Genet.">
        <title>The duck genome and transcriptome provide insight into an avian influenza virus reservoir species.</title>
        <authorList>
            <person name="Huang Y."/>
            <person name="Li Y."/>
            <person name="Burt D.W."/>
            <person name="Chen H."/>
            <person name="Zhang Y."/>
            <person name="Qian W."/>
            <person name="Kim H."/>
            <person name="Gan S."/>
            <person name="Zhao Y."/>
            <person name="Li J."/>
            <person name="Yi K."/>
            <person name="Feng H."/>
            <person name="Zhu P."/>
            <person name="Li B."/>
            <person name="Liu Q."/>
            <person name="Fairley S."/>
            <person name="Magor K.E."/>
            <person name="Du Z."/>
            <person name="Hu X."/>
            <person name="Goodman L."/>
            <person name="Tafer H."/>
            <person name="Vignal A."/>
            <person name="Lee T."/>
            <person name="Kim K.W."/>
            <person name="Sheng Z."/>
            <person name="An Y."/>
            <person name="Searle S."/>
            <person name="Herrero J."/>
            <person name="Groenen M.A."/>
            <person name="Crooijmans R.P."/>
            <person name="Faraut T."/>
            <person name="Cai Q."/>
            <person name="Webster R.G."/>
            <person name="Aldridge J.R."/>
            <person name="Warren W.C."/>
            <person name="Bartschat S."/>
            <person name="Kehr S."/>
            <person name="Marz M."/>
            <person name="Stadler P.F."/>
            <person name="Smith J."/>
            <person name="Kraus R.H."/>
            <person name="Zhao Y."/>
            <person name="Ren L."/>
            <person name="Fei J."/>
            <person name="Morisson M."/>
            <person name="Kaiser P."/>
            <person name="Griffin D.K."/>
            <person name="Rao M."/>
            <person name="Pitel F."/>
            <person name="Wang J."/>
            <person name="Li N."/>
        </authorList>
    </citation>
    <scope>NUCLEOTIDE SEQUENCE [LARGE SCALE GENOMIC DNA]</scope>
</reference>
<keyword evidence="2" id="KW-1185">Reference proteome</keyword>
<dbReference type="AlphaFoldDB" id="R0LRB7"/>
<sequence length="176" mass="19737">MKATYWKEATACLPASYQQSRSLQPTLIIDQGMQTKALRPFLLVPPCTCLQLSLQAVSGVPRGQRVHLHKDEVLSGPQACPTLPLLPALWVLSVPHQLKAHYCWQAASRGQVPSLHTPSGKVLSCKFYKLPYSLLTATFIWEHDLNLLVFLSLNKEQQQTTIYNLAKLKGKAKKYN</sequence>
<dbReference type="Proteomes" id="UP000296049">
    <property type="component" value="Unassembled WGS sequence"/>
</dbReference>
<organism evidence="1 2">
    <name type="scientific">Anas platyrhynchos</name>
    <name type="common">Mallard</name>
    <name type="synonym">Anas boschas</name>
    <dbReference type="NCBI Taxonomy" id="8839"/>
    <lineage>
        <taxon>Eukaryota</taxon>
        <taxon>Metazoa</taxon>
        <taxon>Chordata</taxon>
        <taxon>Craniata</taxon>
        <taxon>Vertebrata</taxon>
        <taxon>Euteleostomi</taxon>
        <taxon>Archelosauria</taxon>
        <taxon>Archosauria</taxon>
        <taxon>Dinosauria</taxon>
        <taxon>Saurischia</taxon>
        <taxon>Theropoda</taxon>
        <taxon>Coelurosauria</taxon>
        <taxon>Aves</taxon>
        <taxon>Neognathae</taxon>
        <taxon>Galloanserae</taxon>
        <taxon>Anseriformes</taxon>
        <taxon>Anatidae</taxon>
        <taxon>Anatinae</taxon>
        <taxon>Anas</taxon>
    </lineage>
</organism>
<evidence type="ECO:0000313" key="1">
    <source>
        <dbReference type="EMBL" id="EOB02943.1"/>
    </source>
</evidence>
<name>R0LRB7_ANAPL</name>
<evidence type="ECO:0000313" key="2">
    <source>
        <dbReference type="Proteomes" id="UP000296049"/>
    </source>
</evidence>